<proteinExistence type="predicted"/>
<reference evidence="1 2" key="1">
    <citation type="journal article" date="2016" name="Mol. Biol. Evol.">
        <title>Comparative Genomics of Early-Diverging Mushroom-Forming Fungi Provides Insights into the Origins of Lignocellulose Decay Capabilities.</title>
        <authorList>
            <person name="Nagy L.G."/>
            <person name="Riley R."/>
            <person name="Tritt A."/>
            <person name="Adam C."/>
            <person name="Daum C."/>
            <person name="Floudas D."/>
            <person name="Sun H."/>
            <person name="Yadav J.S."/>
            <person name="Pangilinan J."/>
            <person name="Larsson K.H."/>
            <person name="Matsuura K."/>
            <person name="Barry K."/>
            <person name="Labutti K."/>
            <person name="Kuo R."/>
            <person name="Ohm R.A."/>
            <person name="Bhattacharya S.S."/>
            <person name="Shirouzu T."/>
            <person name="Yoshinaga Y."/>
            <person name="Martin F.M."/>
            <person name="Grigoriev I.V."/>
            <person name="Hibbett D.S."/>
        </authorList>
    </citation>
    <scope>NUCLEOTIDE SEQUENCE [LARGE SCALE GENOMIC DNA]</scope>
    <source>
        <strain evidence="1 2">HHB14362 ss-1</strain>
    </source>
</reference>
<dbReference type="Proteomes" id="UP000076761">
    <property type="component" value="Unassembled WGS sequence"/>
</dbReference>
<dbReference type="AlphaFoldDB" id="A0A165PHL8"/>
<organism evidence="1 2">
    <name type="scientific">Neolentinus lepideus HHB14362 ss-1</name>
    <dbReference type="NCBI Taxonomy" id="1314782"/>
    <lineage>
        <taxon>Eukaryota</taxon>
        <taxon>Fungi</taxon>
        <taxon>Dikarya</taxon>
        <taxon>Basidiomycota</taxon>
        <taxon>Agaricomycotina</taxon>
        <taxon>Agaricomycetes</taxon>
        <taxon>Gloeophyllales</taxon>
        <taxon>Gloeophyllaceae</taxon>
        <taxon>Neolentinus</taxon>
    </lineage>
</organism>
<name>A0A165PHL8_9AGAM</name>
<sequence length="178" mass="20092">MALSCPTGIPQNAISISRMNSLGRCDRVPPPIDMSWRAPDPDMPVAVCLRISQVHTLHPRSRHWAIFWDVPYQDRNIRANRILHVVADQGRKMFINWGPLTKFVSDDDRRSSRELMLGVMDLSSRRRLEAISSHMPTSPTSADWNGQDWIEAVLREAVLHGLFAKDSVESVLVAARAA</sequence>
<evidence type="ECO:0000313" key="1">
    <source>
        <dbReference type="EMBL" id="KZT21054.1"/>
    </source>
</evidence>
<dbReference type="InParanoid" id="A0A165PHL8"/>
<evidence type="ECO:0000313" key="2">
    <source>
        <dbReference type="Proteomes" id="UP000076761"/>
    </source>
</evidence>
<keyword evidence="2" id="KW-1185">Reference proteome</keyword>
<dbReference type="OrthoDB" id="37659at2759"/>
<gene>
    <name evidence="1" type="ORF">NEOLEDRAFT_799900</name>
</gene>
<accession>A0A165PHL8</accession>
<protein>
    <submittedName>
        <fullName evidence="1">Uncharacterized protein</fullName>
    </submittedName>
</protein>
<dbReference type="EMBL" id="KV425611">
    <property type="protein sequence ID" value="KZT21054.1"/>
    <property type="molecule type" value="Genomic_DNA"/>
</dbReference>